<dbReference type="InterPro" id="IPR006110">
    <property type="entry name" value="Pol_omega/Rpo6/RPB6"/>
</dbReference>
<evidence type="ECO:0000256" key="6">
    <source>
        <dbReference type="ARBA" id="ARBA00022695"/>
    </source>
</evidence>
<keyword evidence="5 10" id="KW-0808">Transferase</keyword>
<evidence type="ECO:0000256" key="7">
    <source>
        <dbReference type="ARBA" id="ARBA00023163"/>
    </source>
</evidence>
<dbReference type="SUPFAM" id="SSF63562">
    <property type="entry name" value="RPB6/omega subunit-like"/>
    <property type="match status" value="1"/>
</dbReference>
<dbReference type="Pfam" id="PF01192">
    <property type="entry name" value="RNA_pol_Rpb6"/>
    <property type="match status" value="1"/>
</dbReference>
<dbReference type="NCBIfam" id="TIGR00690">
    <property type="entry name" value="rpoZ"/>
    <property type="match status" value="1"/>
</dbReference>
<gene>
    <name evidence="10" type="primary">rpoZ</name>
    <name evidence="11" type="ORF">SAMN02745221_01753</name>
</gene>
<evidence type="ECO:0000313" key="12">
    <source>
        <dbReference type="Proteomes" id="UP000242329"/>
    </source>
</evidence>
<comment type="function">
    <text evidence="10">Promotes RNA polymerase assembly. Latches the N- and C-terminal regions of the beta' subunit thereby facilitating its interaction with the beta and alpha subunits.</text>
</comment>
<evidence type="ECO:0000256" key="10">
    <source>
        <dbReference type="HAMAP-Rule" id="MF_00366"/>
    </source>
</evidence>
<comment type="similarity">
    <text evidence="1 10">Belongs to the RNA polymerase subunit omega family.</text>
</comment>
<dbReference type="AlphaFoldDB" id="A0A1M5QGC2"/>
<dbReference type="GO" id="GO:0003677">
    <property type="term" value="F:DNA binding"/>
    <property type="evidence" value="ECO:0007669"/>
    <property type="project" value="UniProtKB-UniRule"/>
</dbReference>
<keyword evidence="4 10" id="KW-0240">DNA-directed RNA polymerase</keyword>
<evidence type="ECO:0000313" key="11">
    <source>
        <dbReference type="EMBL" id="SHH12911.1"/>
    </source>
</evidence>
<evidence type="ECO:0000256" key="4">
    <source>
        <dbReference type="ARBA" id="ARBA00022478"/>
    </source>
</evidence>
<evidence type="ECO:0000256" key="9">
    <source>
        <dbReference type="ARBA" id="ARBA00048552"/>
    </source>
</evidence>
<dbReference type="Gene3D" id="3.90.940.10">
    <property type="match status" value="1"/>
</dbReference>
<dbReference type="EMBL" id="FQWY01000033">
    <property type="protein sequence ID" value="SHH12911.1"/>
    <property type="molecule type" value="Genomic_DNA"/>
</dbReference>
<proteinExistence type="inferred from homology"/>
<comment type="catalytic activity">
    <reaction evidence="9 10">
        <text>RNA(n) + a ribonucleoside 5'-triphosphate = RNA(n+1) + diphosphate</text>
        <dbReference type="Rhea" id="RHEA:21248"/>
        <dbReference type="Rhea" id="RHEA-COMP:14527"/>
        <dbReference type="Rhea" id="RHEA-COMP:17342"/>
        <dbReference type="ChEBI" id="CHEBI:33019"/>
        <dbReference type="ChEBI" id="CHEBI:61557"/>
        <dbReference type="ChEBI" id="CHEBI:140395"/>
        <dbReference type="EC" id="2.7.7.6"/>
    </reaction>
</comment>
<dbReference type="GO" id="GO:0003899">
    <property type="term" value="F:DNA-directed RNA polymerase activity"/>
    <property type="evidence" value="ECO:0007669"/>
    <property type="project" value="UniProtKB-UniRule"/>
</dbReference>
<dbReference type="GO" id="GO:0000428">
    <property type="term" value="C:DNA-directed RNA polymerase complex"/>
    <property type="evidence" value="ECO:0007669"/>
    <property type="project" value="UniProtKB-KW"/>
</dbReference>
<evidence type="ECO:0000256" key="2">
    <source>
        <dbReference type="ARBA" id="ARBA00012418"/>
    </source>
</evidence>
<dbReference type="Proteomes" id="UP000242329">
    <property type="component" value="Unassembled WGS sequence"/>
</dbReference>
<dbReference type="InterPro" id="IPR036161">
    <property type="entry name" value="RPB6/omega-like_sf"/>
</dbReference>
<dbReference type="GO" id="GO:0006351">
    <property type="term" value="P:DNA-templated transcription"/>
    <property type="evidence" value="ECO:0007669"/>
    <property type="project" value="UniProtKB-UniRule"/>
</dbReference>
<accession>A0A1M5QGC2</accession>
<dbReference type="STRING" id="1123382.SAMN02745221_01753"/>
<keyword evidence="7 10" id="KW-0804">Transcription</keyword>
<evidence type="ECO:0000256" key="8">
    <source>
        <dbReference type="ARBA" id="ARBA00029924"/>
    </source>
</evidence>
<evidence type="ECO:0000256" key="3">
    <source>
        <dbReference type="ARBA" id="ARBA00013725"/>
    </source>
</evidence>
<evidence type="ECO:0000256" key="5">
    <source>
        <dbReference type="ARBA" id="ARBA00022679"/>
    </source>
</evidence>
<keyword evidence="12" id="KW-1185">Reference proteome</keyword>
<name>A0A1M5QGC2_9FIRM</name>
<keyword evidence="6 10" id="KW-0548">Nucleotidyltransferase</keyword>
<protein>
    <recommendedName>
        <fullName evidence="3 10">DNA-directed RNA polymerase subunit omega</fullName>
        <shortName evidence="10">RNAP omega subunit</shortName>
        <ecNumber evidence="2 10">2.7.7.6</ecNumber>
    </recommendedName>
    <alternativeName>
        <fullName evidence="10">RNA polymerase omega subunit</fullName>
    </alternativeName>
    <alternativeName>
        <fullName evidence="8 10">Transcriptase subunit omega</fullName>
    </alternativeName>
</protein>
<dbReference type="InterPro" id="IPR003716">
    <property type="entry name" value="DNA-dir_RNA_pol_omega"/>
</dbReference>
<dbReference type="SMART" id="SM01409">
    <property type="entry name" value="RNA_pol_Rpb6"/>
    <property type="match status" value="1"/>
</dbReference>
<sequence length="71" mass="7732">MIPPSTRDIMKIADSKYAVVVAVAKRARVLSEQAKNDENYRLSSMVTKALDEIVSGKIVVNFDGCNMSKGA</sequence>
<evidence type="ECO:0000256" key="1">
    <source>
        <dbReference type="ARBA" id="ARBA00006711"/>
    </source>
</evidence>
<reference evidence="12" key="1">
    <citation type="submission" date="2016-11" db="EMBL/GenBank/DDBJ databases">
        <authorList>
            <person name="Varghese N."/>
            <person name="Submissions S."/>
        </authorList>
    </citation>
    <scope>NUCLEOTIDE SEQUENCE [LARGE SCALE GENOMIC DNA]</scope>
    <source>
        <strain evidence="12">DSM 11003</strain>
    </source>
</reference>
<dbReference type="HAMAP" id="MF_00366">
    <property type="entry name" value="RNApol_bact_RpoZ"/>
    <property type="match status" value="1"/>
</dbReference>
<comment type="subunit">
    <text evidence="10">The RNAP catalytic core consists of 2 alpha, 1 beta, 1 beta' and 1 omega subunit. When a sigma factor is associated with the core the holoenzyme is formed, which can initiate transcription.</text>
</comment>
<organism evidence="11 12">
    <name type="scientific">Thermosyntropha lipolytica DSM 11003</name>
    <dbReference type="NCBI Taxonomy" id="1123382"/>
    <lineage>
        <taxon>Bacteria</taxon>
        <taxon>Bacillati</taxon>
        <taxon>Bacillota</taxon>
        <taxon>Clostridia</taxon>
        <taxon>Eubacteriales</taxon>
        <taxon>Syntrophomonadaceae</taxon>
        <taxon>Thermosyntropha</taxon>
    </lineage>
</organism>
<dbReference type="EC" id="2.7.7.6" evidence="2 10"/>